<dbReference type="InterPro" id="IPR003578">
    <property type="entry name" value="Small_GTPase_Rho"/>
</dbReference>
<reference evidence="4" key="1">
    <citation type="submission" date="2019-03" db="EMBL/GenBank/DDBJ databases">
        <title>Genome sequencing and reference-guided assembly of Black Bengal Goat (Capra hircus).</title>
        <authorList>
            <person name="Siddiki A.Z."/>
            <person name="Baten A."/>
            <person name="Billah M."/>
            <person name="Alam M.A.U."/>
            <person name="Shawrob K.S.M."/>
            <person name="Saha S."/>
            <person name="Chowdhury M."/>
            <person name="Rahman A.H."/>
            <person name="Stear M."/>
            <person name="Miah G."/>
            <person name="Das G.B."/>
            <person name="Hossain M.M."/>
            <person name="Kumkum M."/>
            <person name="Islam M.S."/>
            <person name="Mollah A.M."/>
            <person name="Ahsan A."/>
            <person name="Tusar F."/>
            <person name="Khan M.K.I."/>
        </authorList>
    </citation>
    <scope>NUCLEOTIDE SEQUENCE [LARGE SCALE GENOMIC DNA]</scope>
</reference>
<evidence type="ECO:0000256" key="2">
    <source>
        <dbReference type="ARBA" id="ARBA00023134"/>
    </source>
</evidence>
<dbReference type="InterPro" id="IPR027417">
    <property type="entry name" value="P-loop_NTPase"/>
</dbReference>
<accession>A0A8C2RUH2</accession>
<gene>
    <name evidence="4" type="primary">RAC3</name>
</gene>
<feature type="region of interest" description="Disordered" evidence="3">
    <location>
        <begin position="27"/>
        <end position="65"/>
    </location>
</feature>
<dbReference type="SMART" id="SM00175">
    <property type="entry name" value="RAB"/>
    <property type="match status" value="1"/>
</dbReference>
<reference evidence="4" key="2">
    <citation type="submission" date="2025-08" db="UniProtKB">
        <authorList>
            <consortium name="Ensembl"/>
        </authorList>
    </citation>
    <scope>IDENTIFICATION</scope>
</reference>
<sequence>MRPDRPVGVRGPGRGWRTWWGGVPAIRRAQASSPGPPDAASCPRPRPASGWVGPGLSPGLNPQRVPPSRYLPGALRRLAAARTHHSVPKAHLSLVHCGSAGQAPLSPPWDRGRGAPLLSSGQRWTWEQRGLALSPQRRGEDLLADQLHNQRLPRRIHPHSDVFLICFSLVSPASFENVRAKWYPEVRHHCPHTPILLVGTKLDLRDDKDTIERLRDKKLAPITYPQGLAMAREIGSVKYLECSALTQRGLKTVFDEAIRAVLCPPPEKKPGRKSSPSLPVSVVLRCVLESAVGGAGGGEGKEAWG</sequence>
<dbReference type="InterPro" id="IPR001806">
    <property type="entry name" value="Small_GTPase"/>
</dbReference>
<dbReference type="FunFam" id="3.40.50.300:FF:001806">
    <property type="entry name" value="rho-related GTP-binding protein RhoD isoform X3"/>
    <property type="match status" value="1"/>
</dbReference>
<evidence type="ECO:0000313" key="4">
    <source>
        <dbReference type="Ensembl" id="ENSCHIP00010033965.1"/>
    </source>
</evidence>
<evidence type="ECO:0000256" key="3">
    <source>
        <dbReference type="SAM" id="MobiDB-lite"/>
    </source>
</evidence>
<dbReference type="PRINTS" id="PR00449">
    <property type="entry name" value="RASTRNSFRMNG"/>
</dbReference>
<dbReference type="AlphaFoldDB" id="A0A8C2RUH2"/>
<organism evidence="4">
    <name type="scientific">Capra hircus</name>
    <name type="common">Goat</name>
    <dbReference type="NCBI Taxonomy" id="9925"/>
    <lineage>
        <taxon>Eukaryota</taxon>
        <taxon>Metazoa</taxon>
        <taxon>Chordata</taxon>
        <taxon>Craniata</taxon>
        <taxon>Vertebrata</taxon>
        <taxon>Euteleostomi</taxon>
        <taxon>Mammalia</taxon>
        <taxon>Eutheria</taxon>
        <taxon>Laurasiatheria</taxon>
        <taxon>Artiodactyla</taxon>
        <taxon>Ruminantia</taxon>
        <taxon>Pecora</taxon>
        <taxon>Bovidae</taxon>
        <taxon>Caprinae</taxon>
        <taxon>Capra</taxon>
    </lineage>
</organism>
<dbReference type="SMART" id="SM00174">
    <property type="entry name" value="RHO"/>
    <property type="match status" value="1"/>
</dbReference>
<evidence type="ECO:0000256" key="1">
    <source>
        <dbReference type="ARBA" id="ARBA00022741"/>
    </source>
</evidence>
<dbReference type="PANTHER" id="PTHR24072">
    <property type="entry name" value="RHO FAMILY GTPASE"/>
    <property type="match status" value="1"/>
</dbReference>
<dbReference type="SUPFAM" id="SSF52540">
    <property type="entry name" value="P-loop containing nucleoside triphosphate hydrolases"/>
    <property type="match status" value="1"/>
</dbReference>
<dbReference type="Gene3D" id="3.40.50.300">
    <property type="entry name" value="P-loop containing nucleotide triphosphate hydrolases"/>
    <property type="match status" value="1"/>
</dbReference>
<dbReference type="PROSITE" id="PS51420">
    <property type="entry name" value="RHO"/>
    <property type="match status" value="1"/>
</dbReference>
<keyword evidence="1" id="KW-0547">Nucleotide-binding</keyword>
<dbReference type="GO" id="GO:0003924">
    <property type="term" value="F:GTPase activity"/>
    <property type="evidence" value="ECO:0007669"/>
    <property type="project" value="InterPro"/>
</dbReference>
<dbReference type="Ensembl" id="ENSCHIT00010047815.1">
    <property type="protein sequence ID" value="ENSCHIP00010033965.1"/>
    <property type="gene ID" value="ENSCHIG00010025337.1"/>
</dbReference>
<proteinExistence type="predicted"/>
<keyword evidence="2" id="KW-0342">GTP-binding</keyword>
<protein>
    <submittedName>
        <fullName evidence="4">Rac family small GTPase 3</fullName>
    </submittedName>
</protein>
<dbReference type="GO" id="GO:0005525">
    <property type="term" value="F:GTP binding"/>
    <property type="evidence" value="ECO:0007669"/>
    <property type="project" value="UniProtKB-KW"/>
</dbReference>
<name>A0A8C2RUH2_CAPHI</name>
<dbReference type="GO" id="GO:0007264">
    <property type="term" value="P:small GTPase-mediated signal transduction"/>
    <property type="evidence" value="ECO:0007669"/>
    <property type="project" value="InterPro"/>
</dbReference>
<dbReference type="Pfam" id="PF00071">
    <property type="entry name" value="Ras"/>
    <property type="match status" value="1"/>
</dbReference>